<proteinExistence type="inferred from homology"/>
<keyword evidence="9" id="KW-0051">Antiviral defense</keyword>
<dbReference type="GO" id="GO:0005524">
    <property type="term" value="F:ATP binding"/>
    <property type="evidence" value="ECO:0007669"/>
    <property type="project" value="UniProtKB-KW"/>
</dbReference>
<dbReference type="Pfam" id="PF22590">
    <property type="entry name" value="Cas3-like_C_2"/>
    <property type="match status" value="1"/>
</dbReference>
<dbReference type="PANTHER" id="PTHR47963:SF9">
    <property type="entry name" value="CRISPR-ASSOCIATED ENDONUCLEASE_HELICASE CAS3"/>
    <property type="match status" value="1"/>
</dbReference>
<dbReference type="PROSITE" id="PS51643">
    <property type="entry name" value="HD_CAS3"/>
    <property type="match status" value="1"/>
</dbReference>
<evidence type="ECO:0000256" key="5">
    <source>
        <dbReference type="ARBA" id="ARBA00022741"/>
    </source>
</evidence>
<evidence type="ECO:0000256" key="6">
    <source>
        <dbReference type="ARBA" id="ARBA00022801"/>
    </source>
</evidence>
<evidence type="ECO:0000256" key="8">
    <source>
        <dbReference type="ARBA" id="ARBA00022840"/>
    </source>
</evidence>
<comment type="similarity">
    <text evidence="1">In the N-terminal section; belongs to the CRISPR-associated nuclease Cas3-HD family.</text>
</comment>
<dbReference type="SUPFAM" id="SSF109604">
    <property type="entry name" value="HD-domain/PDEase-like"/>
    <property type="match status" value="1"/>
</dbReference>
<dbReference type="Pfam" id="PF18019">
    <property type="entry name" value="Cas3_HD"/>
    <property type="match status" value="1"/>
</dbReference>
<evidence type="ECO:0000313" key="11">
    <source>
        <dbReference type="EMBL" id="NKY33873.1"/>
    </source>
</evidence>
<keyword evidence="11" id="KW-0255">Endonuclease</keyword>
<keyword evidence="3" id="KW-0540">Nuclease</keyword>
<dbReference type="InterPro" id="IPR006483">
    <property type="entry name" value="CRISPR-assoc_Cas3_HD"/>
</dbReference>
<dbReference type="PANTHER" id="PTHR47963">
    <property type="entry name" value="DEAD-BOX ATP-DEPENDENT RNA HELICASE 47, MITOCHONDRIAL"/>
    <property type="match status" value="1"/>
</dbReference>
<dbReference type="InterPro" id="IPR027417">
    <property type="entry name" value="P-loop_NTPase"/>
</dbReference>
<dbReference type="Gene3D" id="1.10.3210.30">
    <property type="match status" value="1"/>
</dbReference>
<feature type="domain" description="HD Cas3-type" evidence="10">
    <location>
        <begin position="34"/>
        <end position="233"/>
    </location>
</feature>
<dbReference type="Gene3D" id="3.40.50.300">
    <property type="entry name" value="P-loop containing nucleotide triphosphate hydrolases"/>
    <property type="match status" value="2"/>
</dbReference>
<name>A0A846XGZ4_9NOCA</name>
<organism evidence="11 12">
    <name type="scientific">Nocardia speluncae</name>
    <dbReference type="NCBI Taxonomy" id="419477"/>
    <lineage>
        <taxon>Bacteria</taxon>
        <taxon>Bacillati</taxon>
        <taxon>Actinomycetota</taxon>
        <taxon>Actinomycetes</taxon>
        <taxon>Mycobacteriales</taxon>
        <taxon>Nocardiaceae</taxon>
        <taxon>Nocardia</taxon>
    </lineage>
</organism>
<dbReference type="EMBL" id="JAAXOO010000003">
    <property type="protein sequence ID" value="NKY33873.1"/>
    <property type="molecule type" value="Genomic_DNA"/>
</dbReference>
<dbReference type="AlphaFoldDB" id="A0A846XGZ4"/>
<dbReference type="CDD" id="cd17930">
    <property type="entry name" value="DEXHc_cas3"/>
    <property type="match status" value="1"/>
</dbReference>
<dbReference type="NCBIfam" id="TIGR01596">
    <property type="entry name" value="cas3_HD"/>
    <property type="match status" value="1"/>
</dbReference>
<dbReference type="GO" id="GO:0051607">
    <property type="term" value="P:defense response to virus"/>
    <property type="evidence" value="ECO:0007669"/>
    <property type="project" value="UniProtKB-KW"/>
</dbReference>
<gene>
    <name evidence="11" type="ORF">HGA13_12395</name>
</gene>
<keyword evidence="4" id="KW-0479">Metal-binding</keyword>
<evidence type="ECO:0000256" key="1">
    <source>
        <dbReference type="ARBA" id="ARBA00006847"/>
    </source>
</evidence>
<dbReference type="SUPFAM" id="SSF52540">
    <property type="entry name" value="P-loop containing nucleoside triphosphate hydrolases"/>
    <property type="match status" value="1"/>
</dbReference>
<dbReference type="InterPro" id="IPR041372">
    <property type="entry name" value="Cas3_C"/>
</dbReference>
<accession>A0A846XGZ4</accession>
<dbReference type="GO" id="GO:0003723">
    <property type="term" value="F:RNA binding"/>
    <property type="evidence" value="ECO:0007669"/>
    <property type="project" value="TreeGrafter"/>
</dbReference>
<evidence type="ECO:0000313" key="12">
    <source>
        <dbReference type="Proteomes" id="UP000565715"/>
    </source>
</evidence>
<dbReference type="Pfam" id="PF18395">
    <property type="entry name" value="Cas3_C"/>
    <property type="match status" value="1"/>
</dbReference>
<keyword evidence="6" id="KW-0378">Hydrolase</keyword>
<sequence length="939" mass="102273">MTIDGDARSTGWEDLSGPQRAWLGALWGKSAGRAGGTANLLLSHMLDTAAVAELIWDKYLADSVRRQVAVVAGGSDAGRRLFVWLCGVHDLGKATPVFQAVDRDGAAAVRGVGLSWDDRAVKARRWRHEKVGARILKDLAQEAGWSGEHRDWVWPLVAGHHGQFPSLGDLGPGRRHEPGLRGTGDWPKAQLALLAAYTRALGYGELRDVEPRVVPSRALQLQLSGFIVMADWIASGDHFPGIDRLDEVSIDKGRSRAVAAWAQLGLARGWGRISEPSAADFKERFDVSPRPSQRVAIECAARMARPGLMIVEAPMGEGKTRTALVCAEVLASRFGFDGVFVGMPTQATSDPMFTQVRAWVEAVAPDAAGGVALLHGKRRFNSEWQRLVESAEDADAGFVSVGEDEFGLDDPYGSSEFDPCTCERPVRTVPAEWFLGAKRGLLAPFVVGTIDQLLLAATRTKHVMLRMAGLAGKVVILDEVHAADVYMSEFLMEGLRWLGQAGVPVILLSATLPPQQREQLLSAYLAGARSSEELEPVTVEAEPGYPCVTTAWVDTDGSPVVEQVAAPAWRAESLRVNVEVVGEGSSIAELLTDRLAGGGCVLIIRNTVDRAQKTYTELKGIFGSAVELLHARMHVCRRAVVTETCLDRLGPKKDGVQRPLTIVVATQIAEQSFDVDADLLITDLAPMDLLLQRIGRMHRHDGVRRPSGLREPTVVITGFAPRGEGPPSIDDASEAIYGRYPLLRSAAATLHADGDHWKVPAQVPELVAAAYDPQVAAPEAWADEVADALRTWTADQRKRADTAAQFVLTRLGEHEYPTLEGLHRGEYVKDDDVRVRDGEESIEVILVRGDTRGYRAENGRRLGPNGEVPAEVLDDVLGGTLRLPMRLARSGLESLRPLDGWRDHPWLRYSRALILDRDSRGAVGEARVRYDEELGLVVE</sequence>
<evidence type="ECO:0000256" key="7">
    <source>
        <dbReference type="ARBA" id="ARBA00022806"/>
    </source>
</evidence>
<keyword evidence="5" id="KW-0547">Nucleotide-binding</keyword>
<protein>
    <submittedName>
        <fullName evidence="11">CRISPR-associated helicase/endonuclease Cas3</fullName>
    </submittedName>
</protein>
<evidence type="ECO:0000256" key="3">
    <source>
        <dbReference type="ARBA" id="ARBA00022722"/>
    </source>
</evidence>
<comment type="caution">
    <text evidence="11">The sequence shown here is derived from an EMBL/GenBank/DDBJ whole genome shotgun (WGS) entry which is preliminary data.</text>
</comment>
<dbReference type="InterPro" id="IPR006474">
    <property type="entry name" value="Helicase_Cas3_CRISPR-ass_core"/>
</dbReference>
<dbReference type="NCBIfam" id="TIGR01587">
    <property type="entry name" value="cas3_core"/>
    <property type="match status" value="1"/>
</dbReference>
<dbReference type="GO" id="GO:0004519">
    <property type="term" value="F:endonuclease activity"/>
    <property type="evidence" value="ECO:0007669"/>
    <property type="project" value="UniProtKB-KW"/>
</dbReference>
<comment type="similarity">
    <text evidence="2">In the central section; belongs to the CRISPR-associated helicase Cas3 family.</text>
</comment>
<dbReference type="InterPro" id="IPR054712">
    <property type="entry name" value="Cas3-like_dom"/>
</dbReference>
<keyword evidence="8" id="KW-0067">ATP-binding</keyword>
<evidence type="ECO:0000256" key="9">
    <source>
        <dbReference type="ARBA" id="ARBA00023118"/>
    </source>
</evidence>
<evidence type="ECO:0000256" key="4">
    <source>
        <dbReference type="ARBA" id="ARBA00022723"/>
    </source>
</evidence>
<evidence type="ECO:0000259" key="10">
    <source>
        <dbReference type="PROSITE" id="PS51643"/>
    </source>
</evidence>
<dbReference type="GO" id="GO:0016787">
    <property type="term" value="F:hydrolase activity"/>
    <property type="evidence" value="ECO:0007669"/>
    <property type="project" value="UniProtKB-KW"/>
</dbReference>
<dbReference type="GO" id="GO:0003724">
    <property type="term" value="F:RNA helicase activity"/>
    <property type="evidence" value="ECO:0007669"/>
    <property type="project" value="TreeGrafter"/>
</dbReference>
<dbReference type="Proteomes" id="UP000565715">
    <property type="component" value="Unassembled WGS sequence"/>
</dbReference>
<keyword evidence="7" id="KW-0347">Helicase</keyword>
<dbReference type="GO" id="GO:0046872">
    <property type="term" value="F:metal ion binding"/>
    <property type="evidence" value="ECO:0007669"/>
    <property type="project" value="UniProtKB-KW"/>
</dbReference>
<keyword evidence="12" id="KW-1185">Reference proteome</keyword>
<evidence type="ECO:0000256" key="2">
    <source>
        <dbReference type="ARBA" id="ARBA00009046"/>
    </source>
</evidence>
<dbReference type="InterPro" id="IPR050547">
    <property type="entry name" value="DEAD_box_RNA_helicases"/>
</dbReference>
<dbReference type="InterPro" id="IPR038257">
    <property type="entry name" value="CRISPR-assoc_Cas3_HD_sf"/>
</dbReference>
<dbReference type="CDD" id="cd09641">
    <property type="entry name" value="Cas3''_I"/>
    <property type="match status" value="1"/>
</dbReference>
<reference evidence="11 12" key="1">
    <citation type="submission" date="2020-04" db="EMBL/GenBank/DDBJ databases">
        <title>MicrobeNet Type strains.</title>
        <authorList>
            <person name="Nicholson A.C."/>
        </authorList>
    </citation>
    <scope>NUCLEOTIDE SEQUENCE [LARGE SCALE GENOMIC DNA]</scope>
    <source>
        <strain evidence="11 12">DSM 45078</strain>
    </source>
</reference>